<keyword evidence="3" id="KW-1185">Reference proteome</keyword>
<feature type="non-terminal residue" evidence="2">
    <location>
        <position position="1"/>
    </location>
</feature>
<name>A0A8J2L961_9HEXA</name>
<dbReference type="AlphaFoldDB" id="A0A8J2L961"/>
<organism evidence="2 3">
    <name type="scientific">Allacma fusca</name>
    <dbReference type="NCBI Taxonomy" id="39272"/>
    <lineage>
        <taxon>Eukaryota</taxon>
        <taxon>Metazoa</taxon>
        <taxon>Ecdysozoa</taxon>
        <taxon>Arthropoda</taxon>
        <taxon>Hexapoda</taxon>
        <taxon>Collembola</taxon>
        <taxon>Symphypleona</taxon>
        <taxon>Sminthuridae</taxon>
        <taxon>Allacma</taxon>
    </lineage>
</organism>
<feature type="region of interest" description="Disordered" evidence="1">
    <location>
        <begin position="21"/>
        <end position="46"/>
    </location>
</feature>
<feature type="non-terminal residue" evidence="2">
    <location>
        <position position="82"/>
    </location>
</feature>
<reference evidence="2" key="1">
    <citation type="submission" date="2021-06" db="EMBL/GenBank/DDBJ databases">
        <authorList>
            <person name="Hodson N. C."/>
            <person name="Mongue J. A."/>
            <person name="Jaron S. K."/>
        </authorList>
    </citation>
    <scope>NUCLEOTIDE SEQUENCE</scope>
</reference>
<evidence type="ECO:0000313" key="2">
    <source>
        <dbReference type="EMBL" id="CAG7827620.1"/>
    </source>
</evidence>
<proteinExistence type="predicted"/>
<gene>
    <name evidence="2" type="ORF">AFUS01_LOCUS37596</name>
</gene>
<evidence type="ECO:0000313" key="3">
    <source>
        <dbReference type="Proteomes" id="UP000708208"/>
    </source>
</evidence>
<evidence type="ECO:0000256" key="1">
    <source>
        <dbReference type="SAM" id="MobiDB-lite"/>
    </source>
</evidence>
<sequence>KSVGGINFVTNQSKEIMTAISPRGNERQLPLATTTGTSHPNRRSGGVYQRLPKDVIPIKYIICVKPRWEDAFFEGSEIIHIT</sequence>
<dbReference type="Proteomes" id="UP000708208">
    <property type="component" value="Unassembled WGS sequence"/>
</dbReference>
<comment type="caution">
    <text evidence="2">The sequence shown here is derived from an EMBL/GenBank/DDBJ whole genome shotgun (WGS) entry which is preliminary data.</text>
</comment>
<accession>A0A8J2L961</accession>
<protein>
    <submittedName>
        <fullName evidence="2">Uncharacterized protein</fullName>
    </submittedName>
</protein>
<dbReference type="EMBL" id="CAJVCH010544194">
    <property type="protein sequence ID" value="CAG7827620.1"/>
    <property type="molecule type" value="Genomic_DNA"/>
</dbReference>